<dbReference type="EMBL" id="SPLM01000145">
    <property type="protein sequence ID" value="TMW56689.1"/>
    <property type="molecule type" value="Genomic_DNA"/>
</dbReference>
<accession>A0A8K1C585</accession>
<dbReference type="AlphaFoldDB" id="A0A8K1C585"/>
<feature type="region of interest" description="Disordered" evidence="1">
    <location>
        <begin position="328"/>
        <end position="353"/>
    </location>
</feature>
<dbReference type="Proteomes" id="UP000794436">
    <property type="component" value="Unassembled WGS sequence"/>
</dbReference>
<evidence type="ECO:0000256" key="1">
    <source>
        <dbReference type="SAM" id="MobiDB-lite"/>
    </source>
</evidence>
<dbReference type="OrthoDB" id="63077at2759"/>
<comment type="caution">
    <text evidence="2">The sequence shown here is derived from an EMBL/GenBank/DDBJ whole genome shotgun (WGS) entry which is preliminary data.</text>
</comment>
<evidence type="ECO:0000313" key="3">
    <source>
        <dbReference type="Proteomes" id="UP000794436"/>
    </source>
</evidence>
<reference evidence="2" key="1">
    <citation type="submission" date="2019-03" db="EMBL/GenBank/DDBJ databases">
        <title>Long read genome sequence of the mycoparasitic Pythium oligandrum ATCC 38472 isolated from sugarbeet rhizosphere.</title>
        <authorList>
            <person name="Gaulin E."/>
        </authorList>
    </citation>
    <scope>NUCLEOTIDE SEQUENCE</scope>
    <source>
        <strain evidence="2">ATCC 38472_TT</strain>
    </source>
</reference>
<evidence type="ECO:0000313" key="2">
    <source>
        <dbReference type="EMBL" id="TMW56689.1"/>
    </source>
</evidence>
<protein>
    <submittedName>
        <fullName evidence="2">Uncharacterized protein</fullName>
    </submittedName>
</protein>
<sequence>MNAYLQRKCRSEQQLMNELSKLLASKDYASKKMSELLKELGFYYVSPLFVKIPHSVLKDLSVLLTHLKDKKEDLRIAKLVLCFLARIVDVFELRYHHHALTSATSREASRAQSFDMAMSTTSNLMKIMETSELNHASFPRQATCLKLYAHLCRIFQRSDVLMLRIKPMIQKSPVWGLLTADKKVTASITGKKDFLTQIALLGAAFHSIRFHLTTDEQSYHFLENILQAAFLPNAAASRHAAATLLQLFETSNEQAKQVTAQFEVFFARFRPATLRVGDQLATIYLVRLCGQLSRLPITGDSSSGASQTRAASSNLSNLLDFSFDTGDAHGHSASDAPAASPPPSPIQRQRRRVEGITVSSTLSSRLRDLFLDILCAPDVMGGVPKAVLLVTIEEAVKDANAECCILKARGNVSLFEIAASLLLKVLGEAIATQNVATLHRVVRTVQFTAEALDGSVLQMTGTTAHHPQFMDRITDQIITSGLLSHANAFVTCQSLRALVWLLPRASSGVNDKWPMLTQRLRDLPQAQLQPEARQTIAEAFFHRAVTQPSLHQHAVDHEMLGKVMQLTLVWFQTQPCEWHAAMLVRIWTTALRKCLATLGDAVFASINAVLDFQHRTLRIATERVHQSTLLFLSHFGVSHLIQQSSLSWFHALVLRLTKHMLLSASLVTRRLSVNVLAEFHVQASQSGCQEIVSHVQTLVTYLTQPASSSSSSTDVVRASRIHTQEVKDTLGIQDALRQCLALRLPSKAPATVSATSVRNVEPATPFAAAGLNFSSTQQSTSSVLSAFDGMF</sequence>
<gene>
    <name evidence="2" type="ORF">Poli38472_006699</name>
</gene>
<keyword evidence="3" id="KW-1185">Reference proteome</keyword>
<organism evidence="2 3">
    <name type="scientific">Pythium oligandrum</name>
    <name type="common">Mycoparasitic fungus</name>
    <dbReference type="NCBI Taxonomy" id="41045"/>
    <lineage>
        <taxon>Eukaryota</taxon>
        <taxon>Sar</taxon>
        <taxon>Stramenopiles</taxon>
        <taxon>Oomycota</taxon>
        <taxon>Peronosporomycetes</taxon>
        <taxon>Pythiales</taxon>
        <taxon>Pythiaceae</taxon>
        <taxon>Pythium</taxon>
    </lineage>
</organism>
<dbReference type="InterPro" id="IPR016024">
    <property type="entry name" value="ARM-type_fold"/>
</dbReference>
<proteinExistence type="predicted"/>
<name>A0A8K1C585_PYTOL</name>
<dbReference type="SUPFAM" id="SSF48371">
    <property type="entry name" value="ARM repeat"/>
    <property type="match status" value="1"/>
</dbReference>